<dbReference type="GO" id="GO:0005506">
    <property type="term" value="F:iron ion binding"/>
    <property type="evidence" value="ECO:0007669"/>
    <property type="project" value="InterPro"/>
</dbReference>
<feature type="region of interest" description="Disordered" evidence="24">
    <location>
        <begin position="523"/>
        <end position="546"/>
    </location>
</feature>
<keyword evidence="8" id="KW-0735">Signal-anchor</keyword>
<dbReference type="InterPro" id="IPR002403">
    <property type="entry name" value="Cyt_P450_E_grp-IV"/>
</dbReference>
<sequence>MDNHTLHTVTLNAEWGQFPDPRSLDRSYFYMGVIGVLAAVYLFQTLVAYKEFKAPFVGFRSRFEPKWLVGLRFSQGALAQVTEGYEKFKDGMFKNGMFKIARNDSDILVIPNKYVEELRSLPDEKISAIKAHIKNLLGKYSTTLILLESDLHTRMLQTKLTPNLGSFIGVIESELKFAMEKEISPDLDDWQSVSVFQIVLRIVARISARVFLGLPACRNEEWLDTSIHYTDNVFATVMLLRRLPKFLHPLVGPLLPSYWAIHKNLRTAKRIISPMVRQRRAEEAKRDPNYEKPNDLLQWMMDGANQNDGQPDKLAHRQLLLSLASIHTTTMAAAHCLYDLCHHPEYFEPLREEIQDVIGQDGGWKKTTLNKMRKLDSFLKESQRINPPSLLAFNRVVGEDLTLSDGTILPKGTHFSMPSAAVLQDKSVEPNADQFDGFRYYKKRLQPEEANKHQFAMTDNNNLHFGHGKYSCPGRFFASNEIKIIMAHLLTEFEFKYPPGASRPRNLTADENLYPDPSARLLMRRRKAQPQGPSTPSTTIEPTVSV</sequence>
<proteinExistence type="inferred from homology"/>
<evidence type="ECO:0000256" key="2">
    <source>
        <dbReference type="ARBA" id="ARBA00004648"/>
    </source>
</evidence>
<feature type="binding site" description="axial binding residue" evidence="23">
    <location>
        <position position="472"/>
    </location>
    <ligand>
        <name>heme</name>
        <dbReference type="ChEBI" id="CHEBI:30413"/>
    </ligand>
    <ligandPart>
        <name>Fe</name>
        <dbReference type="ChEBI" id="CHEBI:18248"/>
    </ligandPart>
</feature>
<dbReference type="PANTHER" id="PTHR46206:SF6">
    <property type="entry name" value="CYTOCHROME P450 MONOOXYGENASE AN1598-RELATED"/>
    <property type="match status" value="1"/>
</dbReference>
<dbReference type="Gene3D" id="1.10.630.10">
    <property type="entry name" value="Cytochrome P450"/>
    <property type="match status" value="1"/>
</dbReference>
<keyword evidence="13 25" id="KW-0472">Membrane</keyword>
<keyword evidence="9 25" id="KW-1133">Transmembrane helix</keyword>
<evidence type="ECO:0000256" key="25">
    <source>
        <dbReference type="SAM" id="Phobius"/>
    </source>
</evidence>
<organism evidence="26 27">
    <name type="scientific">Aspergillus bertholletiae</name>
    <dbReference type="NCBI Taxonomy" id="1226010"/>
    <lineage>
        <taxon>Eukaryota</taxon>
        <taxon>Fungi</taxon>
        <taxon>Dikarya</taxon>
        <taxon>Ascomycota</taxon>
        <taxon>Pezizomycotina</taxon>
        <taxon>Eurotiomycetes</taxon>
        <taxon>Eurotiomycetidae</taxon>
        <taxon>Eurotiales</taxon>
        <taxon>Aspergillaceae</taxon>
        <taxon>Aspergillus</taxon>
        <taxon>Aspergillus subgen. Circumdati</taxon>
    </lineage>
</organism>
<dbReference type="OrthoDB" id="1844152at2759"/>
<evidence type="ECO:0000256" key="3">
    <source>
        <dbReference type="ARBA" id="ARBA00010617"/>
    </source>
</evidence>
<evidence type="ECO:0000256" key="1">
    <source>
        <dbReference type="ARBA" id="ARBA00001971"/>
    </source>
</evidence>
<gene>
    <name evidence="26" type="ORF">BDV26DRAFT_295024</name>
</gene>
<evidence type="ECO:0000256" key="13">
    <source>
        <dbReference type="ARBA" id="ARBA00023136"/>
    </source>
</evidence>
<dbReference type="AlphaFoldDB" id="A0A5N7B0F8"/>
<evidence type="ECO:0000256" key="23">
    <source>
        <dbReference type="PIRSR" id="PIRSR602403-1"/>
    </source>
</evidence>
<dbReference type="EC" id="1.14.14.125" evidence="18"/>
<feature type="compositionally biased region" description="Polar residues" evidence="24">
    <location>
        <begin position="531"/>
        <end position="546"/>
    </location>
</feature>
<keyword evidence="7" id="KW-0256">Endoplasmic reticulum</keyword>
<evidence type="ECO:0000256" key="17">
    <source>
        <dbReference type="ARBA" id="ARBA00066328"/>
    </source>
</evidence>
<name>A0A5N7B0F8_9EURO</name>
<comment type="subcellular location">
    <subcellularLocation>
        <location evidence="2">Endoplasmic reticulum membrane</location>
        <topology evidence="2">Single-pass type II membrane protein</topology>
    </subcellularLocation>
</comment>
<evidence type="ECO:0000256" key="19">
    <source>
        <dbReference type="ARBA" id="ARBA00067132"/>
    </source>
</evidence>
<keyword evidence="27" id="KW-1185">Reference proteome</keyword>
<dbReference type="SMR" id="A0A5N7B0F8"/>
<evidence type="ECO:0000256" key="11">
    <source>
        <dbReference type="ARBA" id="ARBA00023004"/>
    </source>
</evidence>
<dbReference type="GO" id="GO:0005789">
    <property type="term" value="C:endoplasmic reticulum membrane"/>
    <property type="evidence" value="ECO:0007669"/>
    <property type="project" value="UniProtKB-SubCell"/>
</dbReference>
<evidence type="ECO:0000313" key="27">
    <source>
        <dbReference type="Proteomes" id="UP000326198"/>
    </source>
</evidence>
<evidence type="ECO:0000256" key="5">
    <source>
        <dbReference type="ARBA" id="ARBA00022692"/>
    </source>
</evidence>
<keyword evidence="6 23" id="KW-0479">Metal-binding</keyword>
<keyword evidence="4 23" id="KW-0349">Heme</keyword>
<evidence type="ECO:0000256" key="9">
    <source>
        <dbReference type="ARBA" id="ARBA00022989"/>
    </source>
</evidence>
<comment type="catalytic activity">
    <reaction evidence="15">
        <text>monacolin L carboxylate + reduced [NADPH--hemoprotein reductase] + O2 = monacolin J carboxylate + oxidized [NADPH--hemoprotein reductase] + H2O + H(+)</text>
        <dbReference type="Rhea" id="RHEA:29599"/>
        <dbReference type="Rhea" id="RHEA-COMP:11964"/>
        <dbReference type="Rhea" id="RHEA-COMP:11965"/>
        <dbReference type="ChEBI" id="CHEBI:15377"/>
        <dbReference type="ChEBI" id="CHEBI:15378"/>
        <dbReference type="ChEBI" id="CHEBI:15379"/>
        <dbReference type="ChEBI" id="CHEBI:57618"/>
        <dbReference type="ChEBI" id="CHEBI:58210"/>
        <dbReference type="ChEBI" id="CHEBI:79035"/>
        <dbReference type="ChEBI" id="CHEBI:79044"/>
        <dbReference type="EC" id="1.14.14.125"/>
    </reaction>
    <physiologicalReaction direction="left-to-right" evidence="15">
        <dbReference type="Rhea" id="RHEA:29600"/>
    </physiologicalReaction>
</comment>
<evidence type="ECO:0000256" key="8">
    <source>
        <dbReference type="ARBA" id="ARBA00022968"/>
    </source>
</evidence>
<dbReference type="InterPro" id="IPR036396">
    <property type="entry name" value="Cyt_P450_sf"/>
</dbReference>
<evidence type="ECO:0000256" key="14">
    <source>
        <dbReference type="ARBA" id="ARBA00050755"/>
    </source>
</evidence>
<evidence type="ECO:0000256" key="6">
    <source>
        <dbReference type="ARBA" id="ARBA00022723"/>
    </source>
</evidence>
<comment type="similarity">
    <text evidence="3">Belongs to the cytochrome P450 family.</text>
</comment>
<protein>
    <recommendedName>
        <fullName evidence="19">Dihydromonacolin L monooxygenase LovA</fullName>
        <ecNumber evidence="17">1.14.14.124</ecNumber>
        <ecNumber evidence="18">1.14.14.125</ecNumber>
    </recommendedName>
    <alternativeName>
        <fullName evidence="21">Dihydromonacolin L hydroxylase</fullName>
    </alternativeName>
    <alternativeName>
        <fullName evidence="22">Lovastatin biosynthesis cluster protein A</fullName>
    </alternativeName>
    <alternativeName>
        <fullName evidence="20">Monacolin L hydroxylase</fullName>
    </alternativeName>
</protein>
<feature type="transmembrane region" description="Helical" evidence="25">
    <location>
        <begin position="28"/>
        <end position="49"/>
    </location>
</feature>
<evidence type="ECO:0000256" key="18">
    <source>
        <dbReference type="ARBA" id="ARBA00066329"/>
    </source>
</evidence>
<reference evidence="26 27" key="1">
    <citation type="submission" date="2019-04" db="EMBL/GenBank/DDBJ databases">
        <title>Friends and foes A comparative genomics studyof 23 Aspergillus species from section Flavi.</title>
        <authorList>
            <consortium name="DOE Joint Genome Institute"/>
            <person name="Kjaerbolling I."/>
            <person name="Vesth T."/>
            <person name="Frisvad J.C."/>
            <person name="Nybo J.L."/>
            <person name="Theobald S."/>
            <person name="Kildgaard S."/>
            <person name="Isbrandt T."/>
            <person name="Kuo A."/>
            <person name="Sato A."/>
            <person name="Lyhne E.K."/>
            <person name="Kogle M.E."/>
            <person name="Wiebenga A."/>
            <person name="Kun R.S."/>
            <person name="Lubbers R.J."/>
            <person name="Makela M.R."/>
            <person name="Barry K."/>
            <person name="Chovatia M."/>
            <person name="Clum A."/>
            <person name="Daum C."/>
            <person name="Haridas S."/>
            <person name="He G."/>
            <person name="LaButti K."/>
            <person name="Lipzen A."/>
            <person name="Mondo S."/>
            <person name="Riley R."/>
            <person name="Salamov A."/>
            <person name="Simmons B.A."/>
            <person name="Magnuson J.K."/>
            <person name="Henrissat B."/>
            <person name="Mortensen U.H."/>
            <person name="Larsen T.O."/>
            <person name="Devries R.P."/>
            <person name="Grigoriev I.V."/>
            <person name="Machida M."/>
            <person name="Baker S.E."/>
            <person name="Andersen M.R."/>
        </authorList>
    </citation>
    <scope>NUCLEOTIDE SEQUENCE [LARGE SCALE GENOMIC DNA]</scope>
    <source>
        <strain evidence="26 27">IBT 29228</strain>
    </source>
</reference>
<evidence type="ECO:0000256" key="21">
    <source>
        <dbReference type="ARBA" id="ARBA00079297"/>
    </source>
</evidence>
<dbReference type="GO" id="GO:0020037">
    <property type="term" value="F:heme binding"/>
    <property type="evidence" value="ECO:0007669"/>
    <property type="project" value="InterPro"/>
</dbReference>
<dbReference type="FunFam" id="1.10.630.10:FF:000059">
    <property type="entry name" value="Cytochrome P450 monooxygenase"/>
    <property type="match status" value="1"/>
</dbReference>
<dbReference type="PRINTS" id="PR00465">
    <property type="entry name" value="EP450IV"/>
</dbReference>
<evidence type="ECO:0000256" key="20">
    <source>
        <dbReference type="ARBA" id="ARBA00079237"/>
    </source>
</evidence>
<evidence type="ECO:0000313" key="26">
    <source>
        <dbReference type="EMBL" id="KAE8375461.1"/>
    </source>
</evidence>
<dbReference type="Proteomes" id="UP000326198">
    <property type="component" value="Unassembled WGS sequence"/>
</dbReference>
<evidence type="ECO:0000256" key="15">
    <source>
        <dbReference type="ARBA" id="ARBA00051212"/>
    </source>
</evidence>
<keyword evidence="10" id="KW-0560">Oxidoreductase</keyword>
<keyword evidence="5 25" id="KW-0812">Transmembrane</keyword>
<dbReference type="PANTHER" id="PTHR46206">
    <property type="entry name" value="CYTOCHROME P450"/>
    <property type="match status" value="1"/>
</dbReference>
<comment type="pathway">
    <text evidence="16">Polyketide biosynthesis; lovastatin biosynthesis.</text>
</comment>
<dbReference type="GO" id="GO:0016705">
    <property type="term" value="F:oxidoreductase activity, acting on paired donors, with incorporation or reduction of molecular oxygen"/>
    <property type="evidence" value="ECO:0007669"/>
    <property type="project" value="InterPro"/>
</dbReference>
<comment type="cofactor">
    <cofactor evidence="1 23">
        <name>heme</name>
        <dbReference type="ChEBI" id="CHEBI:30413"/>
    </cofactor>
</comment>
<keyword evidence="12" id="KW-0503">Monooxygenase</keyword>
<evidence type="ECO:0000256" key="4">
    <source>
        <dbReference type="ARBA" id="ARBA00022617"/>
    </source>
</evidence>
<dbReference type="EC" id="1.14.14.124" evidence="17"/>
<dbReference type="GO" id="GO:0140735">
    <property type="term" value="P:lovastatin biosynthetic process"/>
    <property type="evidence" value="ECO:0007669"/>
    <property type="project" value="UniProtKB-ARBA"/>
</dbReference>
<keyword evidence="11 23" id="KW-0408">Iron</keyword>
<dbReference type="InterPro" id="IPR001128">
    <property type="entry name" value="Cyt_P450"/>
</dbReference>
<dbReference type="CDD" id="cd11041">
    <property type="entry name" value="CYP503A1-like"/>
    <property type="match status" value="1"/>
</dbReference>
<evidence type="ECO:0000256" key="12">
    <source>
        <dbReference type="ARBA" id="ARBA00023033"/>
    </source>
</evidence>
<evidence type="ECO:0000256" key="16">
    <source>
        <dbReference type="ARBA" id="ARBA00060567"/>
    </source>
</evidence>
<dbReference type="GO" id="GO:0004497">
    <property type="term" value="F:monooxygenase activity"/>
    <property type="evidence" value="ECO:0007669"/>
    <property type="project" value="UniProtKB-KW"/>
</dbReference>
<accession>A0A5N7B0F8</accession>
<evidence type="ECO:0000256" key="10">
    <source>
        <dbReference type="ARBA" id="ARBA00023002"/>
    </source>
</evidence>
<evidence type="ECO:0000256" key="7">
    <source>
        <dbReference type="ARBA" id="ARBA00022824"/>
    </source>
</evidence>
<dbReference type="Pfam" id="PF00067">
    <property type="entry name" value="p450"/>
    <property type="match status" value="1"/>
</dbReference>
<evidence type="ECO:0000256" key="24">
    <source>
        <dbReference type="SAM" id="MobiDB-lite"/>
    </source>
</evidence>
<comment type="catalytic activity">
    <reaction evidence="14">
        <text>dihydromonacolin L carboxylate + reduced [NADPH--hemoprotein reductase] + O2 = monacolin L carboxylate + oxidized [NADPH--hemoprotein reductase] + 2 H2O + H(+)</text>
        <dbReference type="Rhea" id="RHEA:42368"/>
        <dbReference type="Rhea" id="RHEA-COMP:11964"/>
        <dbReference type="Rhea" id="RHEA-COMP:11965"/>
        <dbReference type="ChEBI" id="CHEBI:15377"/>
        <dbReference type="ChEBI" id="CHEBI:15378"/>
        <dbReference type="ChEBI" id="CHEBI:15379"/>
        <dbReference type="ChEBI" id="CHEBI:57618"/>
        <dbReference type="ChEBI" id="CHEBI:58210"/>
        <dbReference type="ChEBI" id="CHEBI:79031"/>
        <dbReference type="ChEBI" id="CHEBI:79044"/>
        <dbReference type="EC" id="1.14.14.124"/>
    </reaction>
    <physiologicalReaction direction="left-to-right" evidence="14">
        <dbReference type="Rhea" id="RHEA:42369"/>
    </physiologicalReaction>
</comment>
<dbReference type="EMBL" id="ML736260">
    <property type="protein sequence ID" value="KAE8375461.1"/>
    <property type="molecule type" value="Genomic_DNA"/>
</dbReference>
<dbReference type="SUPFAM" id="SSF48264">
    <property type="entry name" value="Cytochrome P450"/>
    <property type="match status" value="1"/>
</dbReference>
<evidence type="ECO:0000256" key="22">
    <source>
        <dbReference type="ARBA" id="ARBA00082945"/>
    </source>
</evidence>